<evidence type="ECO:0000313" key="2">
    <source>
        <dbReference type="Proteomes" id="UP001589607"/>
    </source>
</evidence>
<dbReference type="SUPFAM" id="SSF53254">
    <property type="entry name" value="Phosphoglycerate mutase-like"/>
    <property type="match status" value="1"/>
</dbReference>
<keyword evidence="2" id="KW-1185">Reference proteome</keyword>
<evidence type="ECO:0000313" key="1">
    <source>
        <dbReference type="EMBL" id="MFB9097702.1"/>
    </source>
</evidence>
<dbReference type="Gene3D" id="3.40.50.1240">
    <property type="entry name" value="Phosphoglycerate mutase-like"/>
    <property type="match status" value="1"/>
</dbReference>
<dbReference type="CDD" id="cd07040">
    <property type="entry name" value="HP"/>
    <property type="match status" value="1"/>
</dbReference>
<proteinExistence type="predicted"/>
<dbReference type="EMBL" id="JBHMEY010000060">
    <property type="protein sequence ID" value="MFB9097702.1"/>
    <property type="molecule type" value="Genomic_DNA"/>
</dbReference>
<accession>A0ABV5GQR2</accession>
<comment type="caution">
    <text evidence="1">The sequence shown here is derived from an EMBL/GenBank/DDBJ whole genome shotgun (WGS) entry which is preliminary data.</text>
</comment>
<dbReference type="SMART" id="SM00855">
    <property type="entry name" value="PGAM"/>
    <property type="match status" value="1"/>
</dbReference>
<dbReference type="RefSeq" id="WP_236455168.1">
    <property type="nucleotide sequence ID" value="NZ_CBCSGE010000004.1"/>
</dbReference>
<protein>
    <submittedName>
        <fullName evidence="1">Histidine phosphatase family protein</fullName>
    </submittedName>
</protein>
<reference evidence="1 2" key="1">
    <citation type="submission" date="2024-09" db="EMBL/GenBank/DDBJ databases">
        <authorList>
            <person name="Sun Q."/>
            <person name="Mori K."/>
        </authorList>
    </citation>
    <scope>NUCLEOTIDE SEQUENCE [LARGE SCALE GENOMIC DNA]</scope>
    <source>
        <strain evidence="1 2">CECT 7955</strain>
    </source>
</reference>
<sequence>MKNLILIRHSKSSWETLFKDIDRPLSKRGINDAHLISSKIADILPKTYIVWSSTAKRTRESAMIYSEHLMFSYENVILKEELYTFDEQKLEEIIKKCENRYVNLILFGHNEAITNFVNKFGNLFIENVPTSGVVSIQFDIDDWQDLKKGQTINTLFPSHYKNEQHNKQEVHR</sequence>
<gene>
    <name evidence="1" type="ORF">ACFFVF_14360</name>
</gene>
<dbReference type="InterPro" id="IPR029033">
    <property type="entry name" value="His_PPase_superfam"/>
</dbReference>
<organism evidence="1 2">
    <name type="scientific">Flavobacterium jumunjinense</name>
    <dbReference type="NCBI Taxonomy" id="998845"/>
    <lineage>
        <taxon>Bacteria</taxon>
        <taxon>Pseudomonadati</taxon>
        <taxon>Bacteroidota</taxon>
        <taxon>Flavobacteriia</taxon>
        <taxon>Flavobacteriales</taxon>
        <taxon>Flavobacteriaceae</taxon>
        <taxon>Flavobacterium</taxon>
    </lineage>
</organism>
<dbReference type="InterPro" id="IPR013078">
    <property type="entry name" value="His_Pase_superF_clade-1"/>
</dbReference>
<dbReference type="Proteomes" id="UP001589607">
    <property type="component" value="Unassembled WGS sequence"/>
</dbReference>
<name>A0ABV5GQR2_9FLAO</name>
<dbReference type="PANTHER" id="PTHR47623">
    <property type="entry name" value="OS09G0287300 PROTEIN"/>
    <property type="match status" value="1"/>
</dbReference>
<dbReference type="Pfam" id="PF00300">
    <property type="entry name" value="His_Phos_1"/>
    <property type="match status" value="1"/>
</dbReference>
<dbReference type="PANTHER" id="PTHR47623:SF1">
    <property type="entry name" value="OS09G0287300 PROTEIN"/>
    <property type="match status" value="1"/>
</dbReference>